<feature type="transmembrane region" description="Helical" evidence="1">
    <location>
        <begin position="318"/>
        <end position="340"/>
    </location>
</feature>
<feature type="transmembrane region" description="Helical" evidence="1">
    <location>
        <begin position="162"/>
        <end position="186"/>
    </location>
</feature>
<dbReference type="EMBL" id="JAFEKC020000008">
    <property type="protein sequence ID" value="KAK0513501.1"/>
    <property type="molecule type" value="Genomic_DNA"/>
</dbReference>
<feature type="transmembrane region" description="Helical" evidence="1">
    <location>
        <begin position="206"/>
        <end position="224"/>
    </location>
</feature>
<keyword evidence="4" id="KW-1185">Reference proteome</keyword>
<keyword evidence="1" id="KW-1133">Transmembrane helix</keyword>
<evidence type="ECO:0000313" key="4">
    <source>
        <dbReference type="Proteomes" id="UP001166286"/>
    </source>
</evidence>
<comment type="caution">
    <text evidence="3">The sequence shown here is derived from an EMBL/GenBank/DDBJ whole genome shotgun (WGS) entry which is preliminary data.</text>
</comment>
<keyword evidence="1" id="KW-0812">Transmembrane</keyword>
<evidence type="ECO:0000256" key="2">
    <source>
        <dbReference type="SAM" id="SignalP"/>
    </source>
</evidence>
<feature type="chain" id="PRO_5041237742" evidence="2">
    <location>
        <begin position="23"/>
        <end position="364"/>
    </location>
</feature>
<name>A0AA39R4W0_9LECA</name>
<keyword evidence="1" id="KW-0472">Membrane</keyword>
<reference evidence="3" key="1">
    <citation type="submission" date="2023-03" db="EMBL/GenBank/DDBJ databases">
        <title>Complete genome of Cladonia borealis.</title>
        <authorList>
            <person name="Park H."/>
        </authorList>
    </citation>
    <scope>NUCLEOTIDE SEQUENCE</scope>
    <source>
        <strain evidence="3">ANT050790</strain>
    </source>
</reference>
<feature type="signal peptide" evidence="2">
    <location>
        <begin position="1"/>
        <end position="22"/>
    </location>
</feature>
<proteinExistence type="predicted"/>
<accession>A0AA39R4W0</accession>
<evidence type="ECO:0000256" key="1">
    <source>
        <dbReference type="SAM" id="Phobius"/>
    </source>
</evidence>
<evidence type="ECO:0000313" key="3">
    <source>
        <dbReference type="EMBL" id="KAK0513501.1"/>
    </source>
</evidence>
<protein>
    <submittedName>
        <fullName evidence="3">Uncharacterized protein</fullName>
    </submittedName>
</protein>
<organism evidence="3 4">
    <name type="scientific">Cladonia borealis</name>
    <dbReference type="NCBI Taxonomy" id="184061"/>
    <lineage>
        <taxon>Eukaryota</taxon>
        <taxon>Fungi</taxon>
        <taxon>Dikarya</taxon>
        <taxon>Ascomycota</taxon>
        <taxon>Pezizomycotina</taxon>
        <taxon>Lecanoromycetes</taxon>
        <taxon>OSLEUM clade</taxon>
        <taxon>Lecanoromycetidae</taxon>
        <taxon>Lecanorales</taxon>
        <taxon>Lecanorineae</taxon>
        <taxon>Cladoniaceae</taxon>
        <taxon>Cladonia</taxon>
    </lineage>
</organism>
<feature type="transmembrane region" description="Helical" evidence="1">
    <location>
        <begin position="282"/>
        <end position="312"/>
    </location>
</feature>
<sequence>MCPGNKMIIYTLLLSHIPFTIATPFQSFYPHYAQTLTNLSENVCSETLALVEGVNYSPDSAPPQADRLDYCYGHENCMLANLPAAYLANYQAASVIMGLTPTVLASLGPSVAETSLLSAHRPLLSFLISLGAPAVYPARVFEFTDPYSVLRHKEHLLRLPLWGTRSAIICSVLEYVFALAAATMIISTSVQLGAKTILVWNCTNPAMPLVWTFLSAAIHIGAALSHKIALNSSDNKVGGSETSARKGTLRRISGLLRSEFRICALRKQLHARELEDPPRMAVLLNCFSGLGGVWHVVFGTVIFSGLTFISIIDFMNYVFWRYILAAGICRLILMVELTGLRAVQRKCEQQANGGNDLAITSEVK</sequence>
<dbReference type="Proteomes" id="UP001166286">
    <property type="component" value="Unassembled WGS sequence"/>
</dbReference>
<keyword evidence="2" id="KW-0732">Signal</keyword>
<gene>
    <name evidence="3" type="ORF">JMJ35_004487</name>
</gene>
<dbReference type="AlphaFoldDB" id="A0AA39R4W0"/>